<sequence>MKRNWDLIRRILFKLEEKADSTSWLMSTDIQGYDFKTVAYHYKLLKNAGIIEALDISTMEEENFAALSLTWQGHEFLDKIRNDSVWNKVKSTVQSKSLDLSFDVIKQVATATISAMLP</sequence>
<proteinExistence type="predicted"/>
<dbReference type="EMBL" id="UFRQ01000003">
    <property type="protein sequence ID" value="SUT93492.1"/>
    <property type="molecule type" value="Genomic_DNA"/>
</dbReference>
<name>A0A380TZM5_9PAST</name>
<protein>
    <recommendedName>
        <fullName evidence="3">DUF2513 domain-containing protein</fullName>
    </recommendedName>
</protein>
<dbReference type="OrthoDB" id="6960201at2"/>
<evidence type="ECO:0000313" key="1">
    <source>
        <dbReference type="EMBL" id="SUT93492.1"/>
    </source>
</evidence>
<gene>
    <name evidence="1" type="ORF">NCTC10801_01952</name>
</gene>
<keyword evidence="2" id="KW-1185">Reference proteome</keyword>
<reference evidence="1 2" key="1">
    <citation type="submission" date="2018-06" db="EMBL/GenBank/DDBJ databases">
        <authorList>
            <consortium name="Pathogen Informatics"/>
            <person name="Doyle S."/>
        </authorList>
    </citation>
    <scope>NUCLEOTIDE SEQUENCE [LARGE SCALE GENOMIC DNA]</scope>
    <source>
        <strain evidence="1 2">NCTC10801</strain>
    </source>
</reference>
<dbReference type="Proteomes" id="UP000254649">
    <property type="component" value="Unassembled WGS sequence"/>
</dbReference>
<evidence type="ECO:0008006" key="3">
    <source>
        <dbReference type="Google" id="ProtNLM"/>
    </source>
</evidence>
<organism evidence="1 2">
    <name type="scientific">[Actinobacillus] rossii</name>
    <dbReference type="NCBI Taxonomy" id="123820"/>
    <lineage>
        <taxon>Bacteria</taxon>
        <taxon>Pseudomonadati</taxon>
        <taxon>Pseudomonadota</taxon>
        <taxon>Gammaproteobacteria</taxon>
        <taxon>Pasteurellales</taxon>
        <taxon>Pasteurellaceae</taxon>
    </lineage>
</organism>
<accession>A0A380TZM5</accession>
<dbReference type="InterPro" id="IPR019650">
    <property type="entry name" value="DUF2513"/>
</dbReference>
<evidence type="ECO:0000313" key="2">
    <source>
        <dbReference type="Proteomes" id="UP000254649"/>
    </source>
</evidence>
<dbReference type="Pfam" id="PF10711">
    <property type="entry name" value="DUF2513"/>
    <property type="match status" value="1"/>
</dbReference>
<dbReference type="AlphaFoldDB" id="A0A380TZM5"/>